<evidence type="ECO:0000259" key="3">
    <source>
        <dbReference type="PROSITE" id="PS50234"/>
    </source>
</evidence>
<comment type="caution">
    <text evidence="4">The sequence shown here is derived from an EMBL/GenBank/DDBJ whole genome shotgun (WGS) entry which is preliminary data.</text>
</comment>
<evidence type="ECO:0000256" key="1">
    <source>
        <dbReference type="SAM" id="MobiDB-lite"/>
    </source>
</evidence>
<feature type="chain" id="PRO_5035318152" evidence="2">
    <location>
        <begin position="30"/>
        <end position="346"/>
    </location>
</feature>
<sequence>MTEFARQRTFALSALSLALASFAFQPAWAQAGDYVPMMVPVPSGASSSPSNNPYLQGGTGSTTLQTGTGSTTLQVNTDSTTLQTGVERQGGPVHVLFIVDASRSMLEGLGGGTQKIDAAKQVLQNAIARIPPDVNFGLRVFGHGYQGAGSRGSLFGGGFASLGNECRNSALLVPIGTGNRRTIIEKVRQIRPYGMTPLAYSIEMAAASDFRGLTGNKTIILISDGQDTCGGNPCEVIRQLPKYGIKIKVDVVGLNLRGDPVSRNQLNCIANESGGKYYDADTAAKLIESVSASVSKAIEGRVIIRPSDSTAPALQNILTPPELVPIEPQQELRPNAQDELKQNETK</sequence>
<reference evidence="4" key="1">
    <citation type="submission" date="2021-02" db="EMBL/GenBank/DDBJ databases">
        <title>Genome-Resolved Metagenomics of a Microbial Community Performing Photosynthetic Biological Nutrient Removal.</title>
        <authorList>
            <person name="Mcdaniel E.A."/>
        </authorList>
    </citation>
    <scope>NUCLEOTIDE SEQUENCE</scope>
    <source>
        <strain evidence="4">UWPOB_OBS1</strain>
    </source>
</reference>
<proteinExistence type="predicted"/>
<gene>
    <name evidence="4" type="ORF">J0M35_16015</name>
</gene>
<dbReference type="InterPro" id="IPR002035">
    <property type="entry name" value="VWF_A"/>
</dbReference>
<dbReference type="Gene3D" id="3.40.50.410">
    <property type="entry name" value="von Willebrand factor, type A domain"/>
    <property type="match status" value="1"/>
</dbReference>
<protein>
    <submittedName>
        <fullName evidence="4">VWA domain-containing protein</fullName>
    </submittedName>
</protein>
<dbReference type="AlphaFoldDB" id="A0A8J7TPB6"/>
<evidence type="ECO:0000313" key="4">
    <source>
        <dbReference type="EMBL" id="MBN8661873.1"/>
    </source>
</evidence>
<dbReference type="Proteomes" id="UP000664277">
    <property type="component" value="Unassembled WGS sequence"/>
</dbReference>
<feature type="compositionally biased region" description="Basic and acidic residues" evidence="1">
    <location>
        <begin position="336"/>
        <end position="346"/>
    </location>
</feature>
<feature type="domain" description="VWFA" evidence="3">
    <location>
        <begin position="94"/>
        <end position="294"/>
    </location>
</feature>
<name>A0A8J7TPB6_9BACT</name>
<dbReference type="EMBL" id="JAFLCK010000026">
    <property type="protein sequence ID" value="MBN8661873.1"/>
    <property type="molecule type" value="Genomic_DNA"/>
</dbReference>
<feature type="signal peptide" evidence="2">
    <location>
        <begin position="1"/>
        <end position="29"/>
    </location>
</feature>
<keyword evidence="2" id="KW-0732">Signal</keyword>
<dbReference type="SUPFAM" id="SSF53300">
    <property type="entry name" value="vWA-like"/>
    <property type="match status" value="1"/>
</dbReference>
<organism evidence="4 5">
    <name type="scientific">Candidatus Obscuribacter phosphatis</name>
    <dbReference type="NCBI Taxonomy" id="1906157"/>
    <lineage>
        <taxon>Bacteria</taxon>
        <taxon>Bacillati</taxon>
        <taxon>Candidatus Melainabacteria</taxon>
        <taxon>Candidatus Obscuribacterales</taxon>
        <taxon>Candidatus Obscuribacteraceae</taxon>
        <taxon>Candidatus Obscuribacter</taxon>
    </lineage>
</organism>
<accession>A0A8J7TPB6</accession>
<feature type="region of interest" description="Disordered" evidence="1">
    <location>
        <begin position="43"/>
        <end position="70"/>
    </location>
</feature>
<dbReference type="InterPro" id="IPR036465">
    <property type="entry name" value="vWFA_dom_sf"/>
</dbReference>
<evidence type="ECO:0000256" key="2">
    <source>
        <dbReference type="SAM" id="SignalP"/>
    </source>
</evidence>
<dbReference type="SMART" id="SM00327">
    <property type="entry name" value="VWA"/>
    <property type="match status" value="1"/>
</dbReference>
<evidence type="ECO:0000313" key="5">
    <source>
        <dbReference type="Proteomes" id="UP000664277"/>
    </source>
</evidence>
<feature type="region of interest" description="Disordered" evidence="1">
    <location>
        <begin position="325"/>
        <end position="346"/>
    </location>
</feature>
<dbReference type="Pfam" id="PF00092">
    <property type="entry name" value="VWA"/>
    <property type="match status" value="1"/>
</dbReference>
<dbReference type="PROSITE" id="PS50234">
    <property type="entry name" value="VWFA"/>
    <property type="match status" value="1"/>
</dbReference>